<name>A0A7I7RKJ5_MYCCF</name>
<evidence type="ECO:0000313" key="2">
    <source>
        <dbReference type="Proteomes" id="UP000466431"/>
    </source>
</evidence>
<dbReference type="Proteomes" id="UP000466431">
    <property type="component" value="Chromosome"/>
</dbReference>
<keyword evidence="2" id="KW-1185">Reference proteome</keyword>
<dbReference type="KEGG" id="mcee:MCEL_28910"/>
<dbReference type="AlphaFoldDB" id="A0A7I7RKJ5"/>
<sequence>MAMKHPPSLKQIYVARYAAALNKALNPMLSTATALVIGAKPTCVAGPLGDAPLGDFAALGAAPMIEGNEPLS</sequence>
<evidence type="ECO:0000313" key="1">
    <source>
        <dbReference type="EMBL" id="BBY44596.1"/>
    </source>
</evidence>
<protein>
    <submittedName>
        <fullName evidence="1">Uncharacterized protein</fullName>
    </submittedName>
</protein>
<gene>
    <name evidence="1" type="ORF">MCEL_28910</name>
</gene>
<reference evidence="1 2" key="1">
    <citation type="journal article" date="2019" name="Emerg. Microbes Infect.">
        <title>Comprehensive subspecies identification of 175 nontuberculous mycobacteria species based on 7547 genomic profiles.</title>
        <authorList>
            <person name="Matsumoto Y."/>
            <person name="Kinjo T."/>
            <person name="Motooka D."/>
            <person name="Nabeya D."/>
            <person name="Jung N."/>
            <person name="Uechi K."/>
            <person name="Horii T."/>
            <person name="Iida T."/>
            <person name="Fujita J."/>
            <person name="Nakamura S."/>
        </authorList>
    </citation>
    <scope>NUCLEOTIDE SEQUENCE [LARGE SCALE GENOMIC DNA]</scope>
    <source>
        <strain evidence="1 2">JCM 18439</strain>
    </source>
</reference>
<accession>A0A7I7RKJ5</accession>
<organism evidence="1 2">
    <name type="scientific">Mycolicibacterium celeriflavum</name>
    <name type="common">Mycobacterium celeriflavum</name>
    <dbReference type="NCBI Taxonomy" id="1249101"/>
    <lineage>
        <taxon>Bacteria</taxon>
        <taxon>Bacillati</taxon>
        <taxon>Actinomycetota</taxon>
        <taxon>Actinomycetes</taxon>
        <taxon>Mycobacteriales</taxon>
        <taxon>Mycobacteriaceae</taxon>
        <taxon>Mycolicibacterium</taxon>
    </lineage>
</organism>
<dbReference type="EMBL" id="AP022591">
    <property type="protein sequence ID" value="BBY44596.1"/>
    <property type="molecule type" value="Genomic_DNA"/>
</dbReference>
<proteinExistence type="predicted"/>